<dbReference type="InterPro" id="IPR019983">
    <property type="entry name" value="Pept_T1A_Psome_bsu_arc"/>
</dbReference>
<dbReference type="Pfam" id="PF00227">
    <property type="entry name" value="Proteasome"/>
    <property type="match status" value="2"/>
</dbReference>
<dbReference type="PANTHER" id="PTHR32194">
    <property type="entry name" value="METALLOPROTEASE TLDD"/>
    <property type="match status" value="1"/>
</dbReference>
<dbReference type="GO" id="GO:0010498">
    <property type="term" value="P:proteasomal protein catabolic process"/>
    <property type="evidence" value="ECO:0007669"/>
    <property type="project" value="UniProtKB-UniRule"/>
</dbReference>
<dbReference type="InterPro" id="IPR001353">
    <property type="entry name" value="Proteasome_sua/b"/>
</dbReference>
<name>A0ABD5RLU2_9EURY</name>
<evidence type="ECO:0000256" key="5">
    <source>
        <dbReference type="ARBA" id="ARBA00022813"/>
    </source>
</evidence>
<evidence type="ECO:0000256" key="2">
    <source>
        <dbReference type="ARBA" id="ARBA00022670"/>
    </source>
</evidence>
<proteinExistence type="inferred from homology"/>
<evidence type="ECO:0000256" key="6">
    <source>
        <dbReference type="ARBA" id="ARBA00022942"/>
    </source>
</evidence>
<dbReference type="PANTHER" id="PTHR32194:SF0">
    <property type="entry name" value="ATP-DEPENDENT PROTEASE SUBUNIT HSLV"/>
    <property type="match status" value="1"/>
</dbReference>
<feature type="region of interest" description="Disordered" evidence="9">
    <location>
        <begin position="109"/>
        <end position="130"/>
    </location>
</feature>
<reference evidence="10 11" key="1">
    <citation type="journal article" date="2019" name="Int. J. Syst. Evol. Microbiol.">
        <title>The Global Catalogue of Microorganisms (GCM) 10K type strain sequencing project: providing services to taxonomists for standard genome sequencing and annotation.</title>
        <authorList>
            <consortium name="The Broad Institute Genomics Platform"/>
            <consortium name="The Broad Institute Genome Sequencing Center for Infectious Disease"/>
            <person name="Wu L."/>
            <person name="Ma J."/>
        </authorList>
    </citation>
    <scope>NUCLEOTIDE SEQUENCE [LARGE SCALE GENOMIC DNA]</scope>
    <source>
        <strain evidence="10 11">CGMCC 1.12543</strain>
    </source>
</reference>
<dbReference type="AlphaFoldDB" id="A0ABD5RLU2"/>
<comment type="caution">
    <text evidence="10">The sequence shown here is derived from an EMBL/GenBank/DDBJ whole genome shotgun (WGS) entry which is preliminary data.</text>
</comment>
<keyword evidence="1 8" id="KW-0963">Cytoplasm</keyword>
<evidence type="ECO:0000256" key="3">
    <source>
        <dbReference type="ARBA" id="ARBA00022698"/>
    </source>
</evidence>
<comment type="subunit">
    <text evidence="8">The 20S proteasome core is composed of 14 alpha and 14 beta subunits that assemble into four stacked heptameric rings, resulting in a barrel-shaped structure. The two inner rings, each composed of seven catalytic beta subunits, are sandwiched by two outer rings, each composed of seven alpha subunits. The catalytic chamber with the active sites is on the inside of the barrel. Has a gated structure, the ends of the cylinder being occluded by the N-termini of the alpha-subunits. Is capped at one or both ends by the proteasome regulatory ATPase, PAN.</text>
</comment>
<dbReference type="GO" id="GO:0019774">
    <property type="term" value="C:proteasome core complex, beta-subunit complex"/>
    <property type="evidence" value="ECO:0007669"/>
    <property type="project" value="UniProtKB-UniRule"/>
</dbReference>
<evidence type="ECO:0000256" key="7">
    <source>
        <dbReference type="ARBA" id="ARBA00023145"/>
    </source>
</evidence>
<dbReference type="GO" id="GO:0005737">
    <property type="term" value="C:cytoplasm"/>
    <property type="evidence" value="ECO:0007669"/>
    <property type="project" value="UniProtKB-SubCell"/>
</dbReference>
<dbReference type="Gene3D" id="3.60.20.10">
    <property type="entry name" value="Glutamine Phosphoribosylpyrophosphate, subunit 1, domain 1"/>
    <property type="match status" value="1"/>
</dbReference>
<dbReference type="EMBL" id="JBHSQH010000001">
    <property type="protein sequence ID" value="MFC5971179.1"/>
    <property type="molecule type" value="Genomic_DNA"/>
</dbReference>
<dbReference type="RefSeq" id="WP_247414088.1">
    <property type="nucleotide sequence ID" value="NZ_JALLGW010000001.1"/>
</dbReference>
<protein>
    <recommendedName>
        <fullName evidence="8">Proteasome subunit beta</fullName>
        <ecNumber evidence="8">3.4.25.1</ecNumber>
    </recommendedName>
    <alternativeName>
        <fullName evidence="8">20S proteasome beta subunit</fullName>
    </alternativeName>
    <alternativeName>
        <fullName evidence="8">Proteasome core protein PsmB</fullName>
    </alternativeName>
</protein>
<feature type="active site" description="Nucleophile" evidence="8">
    <location>
        <position position="9"/>
    </location>
</feature>
<gene>
    <name evidence="8" type="primary">psmB</name>
    <name evidence="10" type="ORF">ACFPYI_07515</name>
</gene>
<evidence type="ECO:0000256" key="1">
    <source>
        <dbReference type="ARBA" id="ARBA00022490"/>
    </source>
</evidence>
<feature type="chain" id="PRO_5044511674" description="Proteasome subunit beta" evidence="8">
    <location>
        <begin position="9"/>
        <end position="219"/>
    </location>
</feature>
<evidence type="ECO:0000256" key="4">
    <source>
        <dbReference type="ARBA" id="ARBA00022801"/>
    </source>
</evidence>
<dbReference type="PROSITE" id="PS51476">
    <property type="entry name" value="PROTEASOME_BETA_2"/>
    <property type="match status" value="1"/>
</dbReference>
<dbReference type="InterPro" id="IPR023333">
    <property type="entry name" value="Proteasome_suB-type"/>
</dbReference>
<keyword evidence="4 8" id="KW-0378">Hydrolase</keyword>
<comment type="activity regulation">
    <text evidence="8">The formation of the proteasomal ATPase PAN-20S proteasome complex, via the docking of the C-termini of PAN into the intersubunit pockets in the alpha-rings, triggers opening of the gate for substrate entry. Interconversion between the open-gate and close-gate conformations leads to a dynamic regulation of the 20S proteasome proteolysis activity.</text>
</comment>
<dbReference type="HAMAP" id="MF_02113_A">
    <property type="entry name" value="Proteasome_B_A"/>
    <property type="match status" value="1"/>
</dbReference>
<accession>A0ABD5RLU2</accession>
<evidence type="ECO:0000313" key="11">
    <source>
        <dbReference type="Proteomes" id="UP001596099"/>
    </source>
</evidence>
<comment type="function">
    <text evidence="8">Component of the proteasome core, a large protease complex with broad specificity involved in protein degradation.</text>
</comment>
<keyword evidence="3 8" id="KW-0888">Threonine protease</keyword>
<evidence type="ECO:0000256" key="9">
    <source>
        <dbReference type="SAM" id="MobiDB-lite"/>
    </source>
</evidence>
<dbReference type="EC" id="3.4.25.1" evidence="8"/>
<comment type="catalytic activity">
    <reaction evidence="8">
        <text>Cleavage of peptide bonds with very broad specificity.</text>
        <dbReference type="EC" id="3.4.25.1"/>
    </reaction>
</comment>
<dbReference type="SUPFAM" id="SSF56235">
    <property type="entry name" value="N-terminal nucleophile aminohydrolases (Ntn hydrolases)"/>
    <property type="match status" value="1"/>
</dbReference>
<evidence type="ECO:0000313" key="10">
    <source>
        <dbReference type="EMBL" id="MFC5971179.1"/>
    </source>
</evidence>
<sequence>MDNVLKTGTTTVALKATDGVVLAADRRASLGGRFVANKNAIKIEPVHDRAAVTISGSVGGGQGFVRQLRVQADLYETRRGRPMSMDALAQTAANIIRGMQAQPLLGGVDLPHSDRSTMPGTPEDDADAGEPRVFSIDGAGGVMEDDYTASGSGMTVATGTLERLYDPEMSVEEAVEVAAEAVAAASERDTASGNGITVARITADGVHQDSYDDTEEVLA</sequence>
<feature type="propeptide" id="PRO_5044511673" description="Removed in mature form; by autocatalysis" evidence="8">
    <location>
        <begin position="1"/>
        <end position="8"/>
    </location>
</feature>
<dbReference type="Proteomes" id="UP001596099">
    <property type="component" value="Unassembled WGS sequence"/>
</dbReference>
<keyword evidence="6 8" id="KW-0647">Proteasome</keyword>
<keyword evidence="11" id="KW-1185">Reference proteome</keyword>
<evidence type="ECO:0000256" key="8">
    <source>
        <dbReference type="HAMAP-Rule" id="MF_02113"/>
    </source>
</evidence>
<comment type="similarity">
    <text evidence="8">Belongs to the peptidase T1B family.</text>
</comment>
<organism evidence="10 11">
    <name type="scientific">Halomarina salina</name>
    <dbReference type="NCBI Taxonomy" id="1872699"/>
    <lineage>
        <taxon>Archaea</taxon>
        <taxon>Methanobacteriati</taxon>
        <taxon>Methanobacteriota</taxon>
        <taxon>Stenosarchaea group</taxon>
        <taxon>Halobacteria</taxon>
        <taxon>Halobacteriales</taxon>
        <taxon>Natronomonadaceae</taxon>
        <taxon>Halomarina</taxon>
    </lineage>
</organism>
<dbReference type="GO" id="GO:0004298">
    <property type="term" value="F:threonine-type endopeptidase activity"/>
    <property type="evidence" value="ECO:0007669"/>
    <property type="project" value="UniProtKB-UniRule"/>
</dbReference>
<comment type="subcellular location">
    <subcellularLocation>
        <location evidence="8">Cytoplasm</location>
    </subcellularLocation>
</comment>
<keyword evidence="7 8" id="KW-0865">Zymogen</keyword>
<keyword evidence="5 8" id="KW-0068">Autocatalytic cleavage</keyword>
<keyword evidence="2 8" id="KW-0645">Protease</keyword>
<dbReference type="InterPro" id="IPR029055">
    <property type="entry name" value="Ntn_hydrolases_N"/>
</dbReference>